<comment type="caution">
    <text evidence="11">The sequence shown here is derived from an EMBL/GenBank/DDBJ whole genome shotgun (WGS) entry which is preliminary data.</text>
</comment>
<evidence type="ECO:0000256" key="3">
    <source>
        <dbReference type="ARBA" id="ARBA00013109"/>
    </source>
</evidence>
<evidence type="ECO:0000256" key="4">
    <source>
        <dbReference type="ARBA" id="ARBA00023239"/>
    </source>
</evidence>
<dbReference type="AlphaFoldDB" id="A0A433RRV3"/>
<evidence type="ECO:0000256" key="8">
    <source>
        <dbReference type="ARBA" id="ARBA00048617"/>
    </source>
</evidence>
<evidence type="ECO:0000313" key="11">
    <source>
        <dbReference type="EMBL" id="RUS54335.1"/>
    </source>
</evidence>
<dbReference type="GO" id="GO:0004852">
    <property type="term" value="F:uroporphyrinogen-III synthase activity"/>
    <property type="evidence" value="ECO:0007669"/>
    <property type="project" value="UniProtKB-UniRule"/>
</dbReference>
<proteinExistence type="inferred from homology"/>
<dbReference type="UniPathway" id="UPA00251">
    <property type="reaction ID" value="UER00320"/>
</dbReference>
<keyword evidence="4 9" id="KW-0456">Lyase</keyword>
<dbReference type="SUPFAM" id="SSF69618">
    <property type="entry name" value="HemD-like"/>
    <property type="match status" value="1"/>
</dbReference>
<dbReference type="InterPro" id="IPR003754">
    <property type="entry name" value="4pyrrol_synth_uPrphyn_synth"/>
</dbReference>
<dbReference type="EMBL" id="JTFC01000032">
    <property type="protein sequence ID" value="RUS54335.1"/>
    <property type="molecule type" value="Genomic_DNA"/>
</dbReference>
<comment type="pathway">
    <text evidence="1 9">Porphyrin-containing compound metabolism; protoporphyrin-IX biosynthesis; coproporphyrinogen-III from 5-aminolevulinate: step 3/4.</text>
</comment>
<protein>
    <recommendedName>
        <fullName evidence="7 9">Uroporphyrinogen-III synthase</fullName>
        <ecNumber evidence="3 9">4.2.1.75</ecNumber>
    </recommendedName>
</protein>
<keyword evidence="12" id="KW-1185">Reference proteome</keyword>
<evidence type="ECO:0000256" key="1">
    <source>
        <dbReference type="ARBA" id="ARBA00004772"/>
    </source>
</evidence>
<dbReference type="Pfam" id="PF02602">
    <property type="entry name" value="HEM4"/>
    <property type="match status" value="1"/>
</dbReference>
<comment type="similarity">
    <text evidence="2 9">Belongs to the uroporphyrinogen-III synthase family.</text>
</comment>
<comment type="catalytic activity">
    <reaction evidence="8 9">
        <text>hydroxymethylbilane = uroporphyrinogen III + H2O</text>
        <dbReference type="Rhea" id="RHEA:18965"/>
        <dbReference type="ChEBI" id="CHEBI:15377"/>
        <dbReference type="ChEBI" id="CHEBI:57308"/>
        <dbReference type="ChEBI" id="CHEBI:57845"/>
        <dbReference type="EC" id="4.2.1.75"/>
    </reaction>
</comment>
<sequence length="244" mass="26895">MNNTNPLAGDTLVLTGTSVTKAIAEYIQKLGGQAVHLPLIEVVERTAEDHEKFIASMDAEWLIFTSQSAVRFFKQKLIRYGYTAAHWHGKVAVVGEKTAAALSAIGFTIDFMPSIYSADVFIKEFQPAIVEKCVFFRGNLAKSTIPDGLNCDVECYTVYDTVQTARHMPALNELLTERVTIIFASPSAVEVFEAHKASKPYHVAAIGHITKTALENAGEMNIIMPHTYTMRAVIDELVKQKGTN</sequence>
<reference evidence="11 12" key="1">
    <citation type="submission" date="2014-11" db="EMBL/GenBank/DDBJ databases">
        <title>Genome sequence and analysis of novel Kurthia sp.</title>
        <authorList>
            <person name="Lawson J.N."/>
            <person name="Gonzalez J.E."/>
            <person name="Rinauldi L."/>
            <person name="Xuan Z."/>
            <person name="Firman A."/>
            <person name="Shaddox L."/>
            <person name="Trudeau A."/>
            <person name="Shah S."/>
            <person name="Reiman D."/>
        </authorList>
    </citation>
    <scope>NUCLEOTIDE SEQUENCE [LARGE SCALE GENOMIC DNA]</scope>
    <source>
        <strain evidence="11 12">3B1D</strain>
    </source>
</reference>
<keyword evidence="5 9" id="KW-0627">Porphyrin biosynthesis</keyword>
<dbReference type="RefSeq" id="WP_126991066.1">
    <property type="nucleotide sequence ID" value="NZ_JTFC01000032.1"/>
</dbReference>
<feature type="domain" description="Tetrapyrrole biosynthesis uroporphyrinogen III synthase" evidence="10">
    <location>
        <begin position="22"/>
        <end position="234"/>
    </location>
</feature>
<evidence type="ECO:0000259" key="10">
    <source>
        <dbReference type="Pfam" id="PF02602"/>
    </source>
</evidence>
<dbReference type="Gene3D" id="3.40.50.10090">
    <property type="match status" value="2"/>
</dbReference>
<dbReference type="OrthoDB" id="9815856at2"/>
<dbReference type="EC" id="4.2.1.75" evidence="3 9"/>
<comment type="function">
    <text evidence="6 9">Catalyzes cyclization of the linear tetrapyrrole, hydroxymethylbilane, to the macrocyclic uroporphyrinogen III.</text>
</comment>
<evidence type="ECO:0000256" key="2">
    <source>
        <dbReference type="ARBA" id="ARBA00008133"/>
    </source>
</evidence>
<evidence type="ECO:0000256" key="6">
    <source>
        <dbReference type="ARBA" id="ARBA00037589"/>
    </source>
</evidence>
<dbReference type="Proteomes" id="UP000288623">
    <property type="component" value="Unassembled WGS sequence"/>
</dbReference>
<evidence type="ECO:0000313" key="12">
    <source>
        <dbReference type="Proteomes" id="UP000288623"/>
    </source>
</evidence>
<dbReference type="InterPro" id="IPR036108">
    <property type="entry name" value="4pyrrol_syn_uPrphyn_synt_sf"/>
</dbReference>
<evidence type="ECO:0000256" key="7">
    <source>
        <dbReference type="ARBA" id="ARBA00040167"/>
    </source>
</evidence>
<accession>A0A433RRV3</accession>
<dbReference type="CDD" id="cd06578">
    <property type="entry name" value="HemD"/>
    <property type="match status" value="1"/>
</dbReference>
<name>A0A433RRV3_9BACL</name>
<evidence type="ECO:0000256" key="5">
    <source>
        <dbReference type="ARBA" id="ARBA00023244"/>
    </source>
</evidence>
<evidence type="ECO:0000256" key="9">
    <source>
        <dbReference type="RuleBase" id="RU366031"/>
    </source>
</evidence>
<dbReference type="InterPro" id="IPR039793">
    <property type="entry name" value="UROS/Hem4"/>
</dbReference>
<dbReference type="PANTHER" id="PTHR38042">
    <property type="entry name" value="UROPORPHYRINOGEN-III SYNTHASE, CHLOROPLASTIC"/>
    <property type="match status" value="1"/>
</dbReference>
<dbReference type="GO" id="GO:0006780">
    <property type="term" value="P:uroporphyrinogen III biosynthetic process"/>
    <property type="evidence" value="ECO:0007669"/>
    <property type="project" value="UniProtKB-UniRule"/>
</dbReference>
<dbReference type="PANTHER" id="PTHR38042:SF1">
    <property type="entry name" value="UROPORPHYRINOGEN-III SYNTHASE, CHLOROPLASTIC"/>
    <property type="match status" value="1"/>
</dbReference>
<organism evidence="11 12">
    <name type="scientific">Candidatus Kurthia intestinigallinarum</name>
    <dbReference type="NCBI Taxonomy" id="1562256"/>
    <lineage>
        <taxon>Bacteria</taxon>
        <taxon>Bacillati</taxon>
        <taxon>Bacillota</taxon>
        <taxon>Bacilli</taxon>
        <taxon>Bacillales</taxon>
        <taxon>Caryophanaceae</taxon>
        <taxon>Kurthia</taxon>
    </lineage>
</organism>
<gene>
    <name evidence="11" type="ORF">QI30_13025</name>
</gene>
<dbReference type="GO" id="GO:0006782">
    <property type="term" value="P:protoporphyrinogen IX biosynthetic process"/>
    <property type="evidence" value="ECO:0007669"/>
    <property type="project" value="UniProtKB-UniRule"/>
</dbReference>